<evidence type="ECO:0000256" key="8">
    <source>
        <dbReference type="ARBA" id="ARBA00023136"/>
    </source>
</evidence>
<evidence type="ECO:0000256" key="9">
    <source>
        <dbReference type="ARBA" id="ARBA00023157"/>
    </source>
</evidence>
<dbReference type="PRINTS" id="PR01831">
    <property type="entry name" value="TRACEAMINE1R"/>
</dbReference>
<gene>
    <name evidence="18" type="primary">LOC105901114</name>
</gene>
<dbReference type="FunFam" id="1.20.1070.10:FF:000030">
    <property type="entry name" value="trace amine-associated receptor 1"/>
    <property type="match status" value="1"/>
</dbReference>
<dbReference type="InterPro" id="IPR009132">
    <property type="entry name" value="TAAR_fam"/>
</dbReference>
<evidence type="ECO:0000256" key="2">
    <source>
        <dbReference type="ARBA" id="ARBA00004651"/>
    </source>
</evidence>
<evidence type="ECO:0000256" key="10">
    <source>
        <dbReference type="ARBA" id="ARBA00023170"/>
    </source>
</evidence>
<dbReference type="InterPro" id="IPR009133">
    <property type="entry name" value="TAAR1"/>
</dbReference>
<dbReference type="RefSeq" id="XP_012683965.2">
    <property type="nucleotide sequence ID" value="XM_012828511.2"/>
</dbReference>
<keyword evidence="8 15" id="KW-0472">Membrane</keyword>
<feature type="domain" description="G-protein coupled receptors family 1 profile" evidence="16">
    <location>
        <begin position="53"/>
        <end position="311"/>
    </location>
</feature>
<dbReference type="SUPFAM" id="SSF81321">
    <property type="entry name" value="Family A G protein-coupled receptor-like"/>
    <property type="match status" value="1"/>
</dbReference>
<evidence type="ECO:0000256" key="4">
    <source>
        <dbReference type="ARBA" id="ARBA00022692"/>
    </source>
</evidence>
<proteinExistence type="inferred from homology"/>
<keyword evidence="6 15" id="KW-1133">Transmembrane helix</keyword>
<feature type="transmembrane region" description="Helical" evidence="15">
    <location>
        <begin position="39"/>
        <end position="61"/>
    </location>
</feature>
<dbReference type="GO" id="GO:0005789">
    <property type="term" value="C:endoplasmic reticulum membrane"/>
    <property type="evidence" value="ECO:0007669"/>
    <property type="project" value="UniProtKB-SubCell"/>
</dbReference>
<dbReference type="Proteomes" id="UP000515152">
    <property type="component" value="Chromosome 15"/>
</dbReference>
<dbReference type="PANTHER" id="PTHR24249">
    <property type="entry name" value="HISTAMINE RECEPTOR-RELATED G-PROTEIN COUPLED RECEPTOR"/>
    <property type="match status" value="1"/>
</dbReference>
<dbReference type="InterPro" id="IPR000276">
    <property type="entry name" value="GPCR_Rhodpsn"/>
</dbReference>
<keyword evidence="9" id="KW-1015">Disulfide bond</keyword>
<evidence type="ECO:0000256" key="13">
    <source>
        <dbReference type="ARBA" id="ARBA00039439"/>
    </source>
</evidence>
<dbReference type="GO" id="GO:0005886">
    <property type="term" value="C:plasma membrane"/>
    <property type="evidence" value="ECO:0007669"/>
    <property type="project" value="UniProtKB-SubCell"/>
</dbReference>
<comment type="subcellular location">
    <subcellularLocation>
        <location evidence="2">Cell membrane</location>
        <topology evidence="2">Multi-pass membrane protein</topology>
    </subcellularLocation>
    <subcellularLocation>
        <location evidence="1">Endoplasmic reticulum membrane</location>
        <topology evidence="1">Multi-pass membrane protein</topology>
    </subcellularLocation>
</comment>
<dbReference type="Pfam" id="PF00001">
    <property type="entry name" value="7tm_1"/>
    <property type="match status" value="1"/>
</dbReference>
<keyword evidence="4 14" id="KW-0812">Transmembrane</keyword>
<protein>
    <recommendedName>
        <fullName evidence="13">Trace amine-associated receptor 1</fullName>
    </recommendedName>
</protein>
<evidence type="ECO:0000313" key="18">
    <source>
        <dbReference type="RefSeq" id="XP_012683965.2"/>
    </source>
</evidence>
<sequence>MDLRSTSHAGVEEIIPLCHESLNGSCPKFSYPDVIRVPLYVFFGTSVVITVVGNLLVIITVAHFKQLHTPTNYLILSLAVADLLLGGFVMPPSVMRSIESCWYFGEWFCKIHTSTDVMCCTASILNLSLISIDRYYAIGQPLQYNSKITGSAIAIVISISWGISAVVGFGMVFLELNIWGIEEFYYSVSCMGGCILLQSVASSTVSSLMSFYIPGVIMLGIYLKIYLIAQQQARSIHHKHMQGRKQAVVSKMERKATKTLAIIMGVFLSFWLPFFICNIIDPLIGYSIPPFWFDTVVWIGYFNSTCNPLVYALFYSWFRKAFRIIVLGKVFQSDSSKTNLFTE</sequence>
<dbReference type="PRINTS" id="PR01830">
    <property type="entry name" value="TRACEAMINER"/>
</dbReference>
<evidence type="ECO:0000256" key="5">
    <source>
        <dbReference type="ARBA" id="ARBA00022824"/>
    </source>
</evidence>
<keyword evidence="7 14" id="KW-0297">G-protein coupled receptor</keyword>
<evidence type="ECO:0000256" key="7">
    <source>
        <dbReference type="ARBA" id="ARBA00023040"/>
    </source>
</evidence>
<evidence type="ECO:0000259" key="16">
    <source>
        <dbReference type="PROSITE" id="PS50262"/>
    </source>
</evidence>
<name>A0A6P3VZF1_CLUHA</name>
<dbReference type="PROSITE" id="PS50262">
    <property type="entry name" value="G_PROTEIN_RECEP_F1_2"/>
    <property type="match status" value="1"/>
</dbReference>
<feature type="transmembrane region" description="Helical" evidence="15">
    <location>
        <begin position="260"/>
        <end position="284"/>
    </location>
</feature>
<accession>A0A6P3VZF1</accession>
<evidence type="ECO:0000313" key="17">
    <source>
        <dbReference type="Proteomes" id="UP000515152"/>
    </source>
</evidence>
<comment type="similarity">
    <text evidence="14">Belongs to the G-protein coupled receptor 1 family.</text>
</comment>
<organism evidence="17 18">
    <name type="scientific">Clupea harengus</name>
    <name type="common">Atlantic herring</name>
    <dbReference type="NCBI Taxonomy" id="7950"/>
    <lineage>
        <taxon>Eukaryota</taxon>
        <taxon>Metazoa</taxon>
        <taxon>Chordata</taxon>
        <taxon>Craniata</taxon>
        <taxon>Vertebrata</taxon>
        <taxon>Euteleostomi</taxon>
        <taxon>Actinopterygii</taxon>
        <taxon>Neopterygii</taxon>
        <taxon>Teleostei</taxon>
        <taxon>Clupei</taxon>
        <taxon>Clupeiformes</taxon>
        <taxon>Clupeoidei</taxon>
        <taxon>Clupeidae</taxon>
        <taxon>Clupea</taxon>
    </lineage>
</organism>
<feature type="transmembrane region" description="Helical" evidence="15">
    <location>
        <begin position="73"/>
        <end position="90"/>
    </location>
</feature>
<keyword evidence="5" id="KW-0256">Endoplasmic reticulum</keyword>
<dbReference type="PROSITE" id="PS00237">
    <property type="entry name" value="G_PROTEIN_RECEP_F1_1"/>
    <property type="match status" value="1"/>
</dbReference>
<dbReference type="CDD" id="cd15314">
    <property type="entry name" value="7tmA_TAAR1"/>
    <property type="match status" value="1"/>
</dbReference>
<dbReference type="Gene3D" id="1.20.1070.10">
    <property type="entry name" value="Rhodopsin 7-helix transmembrane proteins"/>
    <property type="match status" value="1"/>
</dbReference>
<reference evidence="18" key="1">
    <citation type="submission" date="2025-08" db="UniProtKB">
        <authorList>
            <consortium name="RefSeq"/>
        </authorList>
    </citation>
    <scope>IDENTIFICATION</scope>
</reference>
<evidence type="ECO:0000256" key="15">
    <source>
        <dbReference type="SAM" id="Phobius"/>
    </source>
</evidence>
<keyword evidence="3" id="KW-1003">Cell membrane</keyword>
<keyword evidence="12 14" id="KW-0807">Transducer</keyword>
<dbReference type="GO" id="GO:0001594">
    <property type="term" value="F:trace-amine receptor activity"/>
    <property type="evidence" value="ECO:0007669"/>
    <property type="project" value="InterPro"/>
</dbReference>
<dbReference type="KEGG" id="char:105901114"/>
<dbReference type="InterPro" id="IPR017452">
    <property type="entry name" value="GPCR_Rhodpsn_7TM"/>
</dbReference>
<keyword evidence="10 14" id="KW-0675">Receptor</keyword>
<evidence type="ECO:0000256" key="12">
    <source>
        <dbReference type="ARBA" id="ARBA00023224"/>
    </source>
</evidence>
<dbReference type="PANTHER" id="PTHR24249:SF415">
    <property type="entry name" value="TRACE AMINE-ASSOCIATED RECEPTOR 1"/>
    <property type="match status" value="1"/>
</dbReference>
<feature type="transmembrane region" description="Helical" evidence="15">
    <location>
        <begin position="211"/>
        <end position="229"/>
    </location>
</feature>
<dbReference type="PRINTS" id="PR00237">
    <property type="entry name" value="GPCRRHODOPSN"/>
</dbReference>
<dbReference type="SMART" id="SM01381">
    <property type="entry name" value="7TM_GPCR_Srsx"/>
    <property type="match status" value="1"/>
</dbReference>
<keyword evidence="17" id="KW-1185">Reference proteome</keyword>
<evidence type="ECO:0000256" key="11">
    <source>
        <dbReference type="ARBA" id="ARBA00023180"/>
    </source>
</evidence>
<feature type="transmembrane region" description="Helical" evidence="15">
    <location>
        <begin position="296"/>
        <end position="318"/>
    </location>
</feature>
<dbReference type="GeneID" id="105901114"/>
<dbReference type="InterPro" id="IPR050569">
    <property type="entry name" value="TAAR"/>
</dbReference>
<dbReference type="OrthoDB" id="5959645at2759"/>
<keyword evidence="11" id="KW-0325">Glycoprotein</keyword>
<feature type="transmembrane region" description="Helical" evidence="15">
    <location>
        <begin position="152"/>
        <end position="172"/>
    </location>
</feature>
<evidence type="ECO:0000256" key="1">
    <source>
        <dbReference type="ARBA" id="ARBA00004477"/>
    </source>
</evidence>
<dbReference type="AlphaFoldDB" id="A0A6P3VZF1"/>
<evidence type="ECO:0000256" key="14">
    <source>
        <dbReference type="RuleBase" id="RU000688"/>
    </source>
</evidence>
<evidence type="ECO:0000256" key="6">
    <source>
        <dbReference type="ARBA" id="ARBA00022989"/>
    </source>
</evidence>
<evidence type="ECO:0000256" key="3">
    <source>
        <dbReference type="ARBA" id="ARBA00022475"/>
    </source>
</evidence>